<comment type="caution">
    <text evidence="1">The sequence shown here is derived from an EMBL/GenBank/DDBJ whole genome shotgun (WGS) entry which is preliminary data.</text>
</comment>
<protein>
    <submittedName>
        <fullName evidence="1">Uncharacterized protein</fullName>
    </submittedName>
</protein>
<reference evidence="1 2" key="1">
    <citation type="submission" date="2019-03" db="EMBL/GenBank/DDBJ databases">
        <title>Single cell metagenomics reveals metabolic interactions within the superorganism composed of flagellate Streblomastix strix and complex community of Bacteroidetes bacteria on its surface.</title>
        <authorList>
            <person name="Treitli S.C."/>
            <person name="Kolisko M."/>
            <person name="Husnik F."/>
            <person name="Keeling P."/>
            <person name="Hampl V."/>
        </authorList>
    </citation>
    <scope>NUCLEOTIDE SEQUENCE [LARGE SCALE GENOMIC DNA]</scope>
    <source>
        <strain evidence="1">ST1C</strain>
    </source>
</reference>
<sequence>MPMKVKKAIATRSRIPPVKRFTMRQKQLYTEDESDSQYAQQMKEKKFRYVNYQHVRTVKLVKISQLMKLGDLKLKQGITQTELWSIEQEIHRLEPDISAAEAHAGAFAISNPAARRRICTKGFPNSLLQELYETNIRINLEGKLVGEKYMENVQRYDQNINARLVEPSMNL</sequence>
<dbReference type="AlphaFoldDB" id="A0A5J4WA35"/>
<accession>A0A5J4WA35</accession>
<evidence type="ECO:0000313" key="2">
    <source>
        <dbReference type="Proteomes" id="UP000324800"/>
    </source>
</evidence>
<evidence type="ECO:0000313" key="1">
    <source>
        <dbReference type="EMBL" id="KAA6391798.1"/>
    </source>
</evidence>
<dbReference type="EMBL" id="SNRW01002756">
    <property type="protein sequence ID" value="KAA6391798.1"/>
    <property type="molecule type" value="Genomic_DNA"/>
</dbReference>
<dbReference type="Proteomes" id="UP000324800">
    <property type="component" value="Unassembled WGS sequence"/>
</dbReference>
<organism evidence="1 2">
    <name type="scientific">Streblomastix strix</name>
    <dbReference type="NCBI Taxonomy" id="222440"/>
    <lineage>
        <taxon>Eukaryota</taxon>
        <taxon>Metamonada</taxon>
        <taxon>Preaxostyla</taxon>
        <taxon>Oxymonadida</taxon>
        <taxon>Streblomastigidae</taxon>
        <taxon>Streblomastix</taxon>
    </lineage>
</organism>
<proteinExistence type="predicted"/>
<gene>
    <name evidence="1" type="ORF">EZS28_012674</name>
</gene>
<name>A0A5J4WA35_9EUKA</name>